<dbReference type="Pfam" id="PF13458">
    <property type="entry name" value="Peripla_BP_6"/>
    <property type="match status" value="1"/>
</dbReference>
<organism evidence="5 6">
    <name type="scientific">Actinomadura rugatobispora</name>
    <dbReference type="NCBI Taxonomy" id="1994"/>
    <lineage>
        <taxon>Bacteria</taxon>
        <taxon>Bacillati</taxon>
        <taxon>Actinomycetota</taxon>
        <taxon>Actinomycetes</taxon>
        <taxon>Streptosporangiales</taxon>
        <taxon>Thermomonosporaceae</taxon>
        <taxon>Actinomadura</taxon>
    </lineage>
</organism>
<reference evidence="6" key="1">
    <citation type="journal article" date="2019" name="Int. J. Syst. Evol. Microbiol.">
        <title>The Global Catalogue of Microorganisms (GCM) 10K type strain sequencing project: providing services to taxonomists for standard genome sequencing and annotation.</title>
        <authorList>
            <consortium name="The Broad Institute Genomics Platform"/>
            <consortium name="The Broad Institute Genome Sequencing Center for Infectious Disease"/>
            <person name="Wu L."/>
            <person name="Ma J."/>
        </authorList>
    </citation>
    <scope>NUCLEOTIDE SEQUENCE [LARGE SCALE GENOMIC DNA]</scope>
    <source>
        <strain evidence="6">KCTC 42087</strain>
    </source>
</reference>
<evidence type="ECO:0000256" key="3">
    <source>
        <dbReference type="SAM" id="SignalP"/>
    </source>
</evidence>
<dbReference type="EMBL" id="JBHSON010000032">
    <property type="protein sequence ID" value="MFC5748469.1"/>
    <property type="molecule type" value="Genomic_DNA"/>
</dbReference>
<keyword evidence="6" id="KW-1185">Reference proteome</keyword>
<feature type="domain" description="Leucine-binding protein" evidence="4">
    <location>
        <begin position="37"/>
        <end position="365"/>
    </location>
</feature>
<evidence type="ECO:0000313" key="5">
    <source>
        <dbReference type="EMBL" id="MFC5748469.1"/>
    </source>
</evidence>
<dbReference type="PROSITE" id="PS51257">
    <property type="entry name" value="PROKAR_LIPOPROTEIN"/>
    <property type="match status" value="1"/>
</dbReference>
<accession>A0ABW1A3A6</accession>
<evidence type="ECO:0000259" key="4">
    <source>
        <dbReference type="Pfam" id="PF13458"/>
    </source>
</evidence>
<dbReference type="Proteomes" id="UP001596074">
    <property type="component" value="Unassembled WGS sequence"/>
</dbReference>
<feature type="chain" id="PRO_5045220886" evidence="3">
    <location>
        <begin position="24"/>
        <end position="387"/>
    </location>
</feature>
<evidence type="ECO:0000256" key="2">
    <source>
        <dbReference type="ARBA" id="ARBA00022729"/>
    </source>
</evidence>
<dbReference type="SUPFAM" id="SSF53822">
    <property type="entry name" value="Periplasmic binding protein-like I"/>
    <property type="match status" value="1"/>
</dbReference>
<evidence type="ECO:0000256" key="1">
    <source>
        <dbReference type="ARBA" id="ARBA00010062"/>
    </source>
</evidence>
<proteinExistence type="inferred from homology"/>
<feature type="signal peptide" evidence="3">
    <location>
        <begin position="1"/>
        <end position="23"/>
    </location>
</feature>
<dbReference type="PANTHER" id="PTHR30483">
    <property type="entry name" value="LEUCINE-SPECIFIC-BINDING PROTEIN"/>
    <property type="match status" value="1"/>
</dbReference>
<protein>
    <submittedName>
        <fullName evidence="5">ABC transporter substrate-binding protein</fullName>
    </submittedName>
</protein>
<keyword evidence="2 3" id="KW-0732">Signal</keyword>
<sequence>MSQTRSKIALATLIALVATGCSGQSEGDAGGGKRPSTVKIAMLADLTGGASFCGKAARTGAETAVKKINNDGLAGPGTKLALTVKDTATNPRQAASAMSRIAGDDAVAVTFGCASQVALAVAPVAQQSKIPFVAMQSGAPGVLEAGDYVFRSTAPQSSYQKLVVDKLVPRGVKSAAIVYQSDNATLVTMGEKIYPSLLANAGISVIAREKFQGAGFDFAALASRVAGRSPDAVIMLGQGTPNVTVITQLRQAGFRGTVVGSQSFEGGVLAPLGGLADGALWASDFNTAGKSPSTRAFVDYYRSVNRAEPSTFAAQAWDSMMLLAAGVKAAPKVDRAGVRTGLQTAAGAGVEGAVGRIRFEGRDARVPGLVITWRNGREQLADAANGS</sequence>
<gene>
    <name evidence="5" type="ORF">ACFPZN_22870</name>
</gene>
<dbReference type="PANTHER" id="PTHR30483:SF6">
    <property type="entry name" value="PERIPLASMIC BINDING PROTEIN OF ABC TRANSPORTER FOR NATURAL AMINO ACIDS"/>
    <property type="match status" value="1"/>
</dbReference>
<dbReference type="RefSeq" id="WP_378284133.1">
    <property type="nucleotide sequence ID" value="NZ_JBHSON010000032.1"/>
</dbReference>
<evidence type="ECO:0000313" key="6">
    <source>
        <dbReference type="Proteomes" id="UP001596074"/>
    </source>
</evidence>
<dbReference type="InterPro" id="IPR028081">
    <property type="entry name" value="Leu-bd"/>
</dbReference>
<dbReference type="Gene3D" id="3.40.50.2300">
    <property type="match status" value="2"/>
</dbReference>
<name>A0ABW1A3A6_9ACTN</name>
<dbReference type="InterPro" id="IPR051010">
    <property type="entry name" value="BCAA_transport"/>
</dbReference>
<comment type="caution">
    <text evidence="5">The sequence shown here is derived from an EMBL/GenBank/DDBJ whole genome shotgun (WGS) entry which is preliminary data.</text>
</comment>
<dbReference type="InterPro" id="IPR028082">
    <property type="entry name" value="Peripla_BP_I"/>
</dbReference>
<comment type="similarity">
    <text evidence="1">Belongs to the leucine-binding protein family.</text>
</comment>